<proteinExistence type="predicted"/>
<dbReference type="OrthoDB" id="1625707at2"/>
<dbReference type="Proteomes" id="UP000199309">
    <property type="component" value="Unassembled WGS sequence"/>
</dbReference>
<evidence type="ECO:0000256" key="2">
    <source>
        <dbReference type="SAM" id="SignalP"/>
    </source>
</evidence>
<evidence type="ECO:0000313" key="3">
    <source>
        <dbReference type="EMBL" id="SDN18438.1"/>
    </source>
</evidence>
<protein>
    <submittedName>
        <fullName evidence="3">Uncharacterized protein</fullName>
    </submittedName>
</protein>
<feature type="compositionally biased region" description="Low complexity" evidence="1">
    <location>
        <begin position="126"/>
        <end position="139"/>
    </location>
</feature>
<evidence type="ECO:0000313" key="4">
    <source>
        <dbReference type="Proteomes" id="UP000199309"/>
    </source>
</evidence>
<feature type="region of interest" description="Disordered" evidence="1">
    <location>
        <begin position="83"/>
        <end position="139"/>
    </location>
</feature>
<gene>
    <name evidence="3" type="ORF">SAMN05660299_02272</name>
</gene>
<sequence>MSKVIICLVLSCIFSFLSYTSFMTNDYQPLQNWITYYKEYQELQGALHKGTAEKTELFEKLKRMYPEKAKVWESQLRSKYGDLQEDVHSAENAAASQTRSEDTAAPRKQPAVSASQKQSYTDSVRSNSQNNQNNKQKQE</sequence>
<dbReference type="AlphaFoldDB" id="A0A1G9ZAC0"/>
<evidence type="ECO:0000256" key="1">
    <source>
        <dbReference type="SAM" id="MobiDB-lite"/>
    </source>
</evidence>
<keyword evidence="4" id="KW-1185">Reference proteome</keyword>
<keyword evidence="2" id="KW-0732">Signal</keyword>
<dbReference type="RefSeq" id="WP_091652003.1">
    <property type="nucleotide sequence ID" value="NZ_FNHQ01000029.1"/>
</dbReference>
<dbReference type="STRING" id="349095.SAMN05660299_02272"/>
<dbReference type="EMBL" id="FNHQ01000029">
    <property type="protein sequence ID" value="SDN18438.1"/>
    <property type="molecule type" value="Genomic_DNA"/>
</dbReference>
<reference evidence="3 4" key="1">
    <citation type="submission" date="2016-10" db="EMBL/GenBank/DDBJ databases">
        <authorList>
            <person name="de Groot N.N."/>
        </authorList>
    </citation>
    <scope>NUCLEOTIDE SEQUENCE [LARGE SCALE GENOMIC DNA]</scope>
    <source>
        <strain evidence="3 4">DSM 16981</strain>
    </source>
</reference>
<organism evidence="3 4">
    <name type="scientific">Megasphaera paucivorans</name>
    <dbReference type="NCBI Taxonomy" id="349095"/>
    <lineage>
        <taxon>Bacteria</taxon>
        <taxon>Bacillati</taxon>
        <taxon>Bacillota</taxon>
        <taxon>Negativicutes</taxon>
        <taxon>Veillonellales</taxon>
        <taxon>Veillonellaceae</taxon>
        <taxon>Megasphaera</taxon>
    </lineage>
</organism>
<feature type="signal peptide" evidence="2">
    <location>
        <begin position="1"/>
        <end position="23"/>
    </location>
</feature>
<feature type="compositionally biased region" description="Polar residues" evidence="1">
    <location>
        <begin position="112"/>
        <end position="125"/>
    </location>
</feature>
<feature type="chain" id="PRO_5039059230" evidence="2">
    <location>
        <begin position="24"/>
        <end position="139"/>
    </location>
</feature>
<accession>A0A1G9ZAC0</accession>
<name>A0A1G9ZAC0_9FIRM</name>